<keyword evidence="4" id="KW-1185">Reference proteome</keyword>
<dbReference type="KEGG" id="ncu:F0U83_07725"/>
<dbReference type="Gene3D" id="2.40.50.90">
    <property type="match status" value="1"/>
</dbReference>
<dbReference type="PANTHER" id="PTHR12302:SF26">
    <property type="entry name" value="BLR1266 PROTEIN"/>
    <property type="match status" value="1"/>
</dbReference>
<dbReference type="SMART" id="SM00318">
    <property type="entry name" value="SNc"/>
    <property type="match status" value="1"/>
</dbReference>
<sequence>MLRVLGLTMKFSNTDKKTTIKCYLSPFKKKSTWRIFQEKVGLLILGGVAIAALFAIMFSKNETSSTEPTNTQRQMVEVIDGDTIDVDGMRIRLHGIDAPERGQPCTKNGAQFNCGSAAKDHLTYLLIGERVNCTAASKDRWGRQVSICKIGKLDIGRQMVRQGWAIAYAEYSSDYVEDEQFARTNEFGMWSKDFAPPKDWRKQKGN</sequence>
<accession>A0A5P1RAD6</accession>
<gene>
    <name evidence="3" type="ORF">F0U83_07725</name>
</gene>
<evidence type="ECO:0000313" key="3">
    <source>
        <dbReference type="EMBL" id="QEQ96609.1"/>
    </source>
</evidence>
<dbReference type="PROSITE" id="PS50830">
    <property type="entry name" value="TNASE_3"/>
    <property type="match status" value="1"/>
</dbReference>
<dbReference type="OrthoDB" id="6867997at2"/>
<keyword evidence="1" id="KW-0472">Membrane</keyword>
<organism evidence="3 4">
    <name type="scientific">Neptunomonas concharum</name>
    <dbReference type="NCBI Taxonomy" id="1031538"/>
    <lineage>
        <taxon>Bacteria</taxon>
        <taxon>Pseudomonadati</taxon>
        <taxon>Pseudomonadota</taxon>
        <taxon>Gammaproteobacteria</taxon>
        <taxon>Oceanospirillales</taxon>
        <taxon>Oceanospirillaceae</taxon>
        <taxon>Neptunomonas</taxon>
    </lineage>
</organism>
<dbReference type="Pfam" id="PF00565">
    <property type="entry name" value="SNase"/>
    <property type="match status" value="1"/>
</dbReference>
<proteinExistence type="predicted"/>
<dbReference type="Proteomes" id="UP000324760">
    <property type="component" value="Chromosome"/>
</dbReference>
<evidence type="ECO:0000256" key="1">
    <source>
        <dbReference type="SAM" id="Phobius"/>
    </source>
</evidence>
<dbReference type="PANTHER" id="PTHR12302">
    <property type="entry name" value="EBNA2 BINDING PROTEIN P100"/>
    <property type="match status" value="1"/>
</dbReference>
<dbReference type="SUPFAM" id="SSF50199">
    <property type="entry name" value="Staphylococcal nuclease"/>
    <property type="match status" value="1"/>
</dbReference>
<keyword evidence="1" id="KW-0812">Transmembrane</keyword>
<name>A0A5P1RAD6_9GAMM</name>
<dbReference type="AlphaFoldDB" id="A0A5P1RAD6"/>
<evidence type="ECO:0000313" key="4">
    <source>
        <dbReference type="Proteomes" id="UP000324760"/>
    </source>
</evidence>
<reference evidence="3 4" key="1">
    <citation type="journal article" date="2019" name="Biochem. Eng. J.">
        <title>Metabolic engineering of the marine bacteria Neptunomonas concharum for the production of acetoin and meso-2,3-butanediol from acetate.</title>
        <authorList>
            <person name="Li W."/>
            <person name="Pu N."/>
            <person name="Liu C.-X."/>
            <person name="Yuan Q.-P."/>
            <person name="Li Z.-J."/>
        </authorList>
    </citation>
    <scope>NUCLEOTIDE SEQUENCE [LARGE SCALE GENOMIC DNA]</scope>
    <source>
        <strain evidence="3 4">JCM17730</strain>
    </source>
</reference>
<protein>
    <submittedName>
        <fullName evidence="3">Thermonuclease family protein</fullName>
    </submittedName>
</protein>
<feature type="domain" description="TNase-like" evidence="2">
    <location>
        <begin position="69"/>
        <end position="192"/>
    </location>
</feature>
<keyword evidence="1" id="KW-1133">Transmembrane helix</keyword>
<evidence type="ECO:0000259" key="2">
    <source>
        <dbReference type="PROSITE" id="PS50830"/>
    </source>
</evidence>
<dbReference type="InterPro" id="IPR035437">
    <property type="entry name" value="SNase_OB-fold_sf"/>
</dbReference>
<dbReference type="EMBL" id="CP043869">
    <property type="protein sequence ID" value="QEQ96609.1"/>
    <property type="molecule type" value="Genomic_DNA"/>
</dbReference>
<dbReference type="InterPro" id="IPR016071">
    <property type="entry name" value="Staphylococal_nuclease_OB-fold"/>
</dbReference>
<feature type="transmembrane region" description="Helical" evidence="1">
    <location>
        <begin position="40"/>
        <end position="58"/>
    </location>
</feature>